<keyword evidence="1" id="KW-1133">Transmembrane helix</keyword>
<sequence length="184" mass="18982">MKTRVIKGAVLALFGALTIAFGNALGLDLDQVALLGVTLGGVIGLVPDRSLAQRIIGFAIGFVLAWVGYGLRAGMLPDTDTARAVVVFVVIAVAMLITASTGGRIPLWSALVGAAAMVGAYEETYTATPSMFLDDSVTAATTVLLAVAMGVLGSALLGEDIAEHREAEHAELDEDSRHRSEATA</sequence>
<proteinExistence type="predicted"/>
<dbReference type="OrthoDB" id="4870238at2"/>
<keyword evidence="3" id="KW-1185">Reference proteome</keyword>
<name>A0A371P314_9ACTN</name>
<keyword evidence="1" id="KW-0472">Membrane</keyword>
<evidence type="ECO:0000313" key="3">
    <source>
        <dbReference type="Proteomes" id="UP000265581"/>
    </source>
</evidence>
<evidence type="ECO:0008006" key="4">
    <source>
        <dbReference type="Google" id="ProtNLM"/>
    </source>
</evidence>
<dbReference type="EMBL" id="QUBR01000002">
    <property type="protein sequence ID" value="REK70343.1"/>
    <property type="molecule type" value="Genomic_DNA"/>
</dbReference>
<dbReference type="AlphaFoldDB" id="A0A371P314"/>
<feature type="transmembrane region" description="Helical" evidence="1">
    <location>
        <begin position="50"/>
        <end position="69"/>
    </location>
</feature>
<evidence type="ECO:0000313" key="2">
    <source>
        <dbReference type="EMBL" id="REK70343.1"/>
    </source>
</evidence>
<feature type="transmembrane region" description="Helical" evidence="1">
    <location>
        <begin position="137"/>
        <end position="157"/>
    </location>
</feature>
<keyword evidence="1" id="KW-0812">Transmembrane</keyword>
<comment type="caution">
    <text evidence="2">The sequence shown here is derived from an EMBL/GenBank/DDBJ whole genome shotgun (WGS) entry which is preliminary data.</text>
</comment>
<gene>
    <name evidence="2" type="ORF">DX116_14455</name>
</gene>
<feature type="transmembrane region" description="Helical" evidence="1">
    <location>
        <begin position="81"/>
        <end position="99"/>
    </location>
</feature>
<accession>A0A371P314</accession>
<reference evidence="2 3" key="1">
    <citation type="submission" date="2018-08" db="EMBL/GenBank/DDBJ databases">
        <title>Aeromicrobium sp. M2KJ-4, whole genome shotgun sequence.</title>
        <authorList>
            <person name="Tuo L."/>
        </authorList>
    </citation>
    <scope>NUCLEOTIDE SEQUENCE [LARGE SCALE GENOMIC DNA]</scope>
    <source>
        <strain evidence="2 3">M2KJ-4</strain>
    </source>
</reference>
<dbReference type="RefSeq" id="WP_119704938.1">
    <property type="nucleotide sequence ID" value="NZ_JBHSOI010000002.1"/>
</dbReference>
<evidence type="ECO:0000256" key="1">
    <source>
        <dbReference type="SAM" id="Phobius"/>
    </source>
</evidence>
<organism evidence="2 3">
    <name type="scientific">Aeromicrobium endophyticum</name>
    <dbReference type="NCBI Taxonomy" id="2292704"/>
    <lineage>
        <taxon>Bacteria</taxon>
        <taxon>Bacillati</taxon>
        <taxon>Actinomycetota</taxon>
        <taxon>Actinomycetes</taxon>
        <taxon>Propionibacteriales</taxon>
        <taxon>Nocardioidaceae</taxon>
        <taxon>Aeromicrobium</taxon>
    </lineage>
</organism>
<dbReference type="Proteomes" id="UP000265581">
    <property type="component" value="Unassembled WGS sequence"/>
</dbReference>
<protein>
    <recommendedName>
        <fullName evidence="4">DUF1097 domain-containing protein</fullName>
    </recommendedName>
</protein>